<evidence type="ECO:0000313" key="3">
    <source>
        <dbReference type="EMBL" id="KAI6656762.1"/>
    </source>
</evidence>
<dbReference type="Pfam" id="PF00169">
    <property type="entry name" value="PH"/>
    <property type="match status" value="1"/>
</dbReference>
<proteinExistence type="predicted"/>
<dbReference type="PANTHER" id="PTHR14336:SF8">
    <property type="entry name" value="PROTEIN OPY1"/>
    <property type="match status" value="1"/>
</dbReference>
<evidence type="ECO:0000256" key="1">
    <source>
        <dbReference type="SAM" id="MobiDB-lite"/>
    </source>
</evidence>
<dbReference type="InterPro" id="IPR001849">
    <property type="entry name" value="PH_domain"/>
</dbReference>
<name>A0AAV7K657_9METZ</name>
<dbReference type="Proteomes" id="UP001165289">
    <property type="component" value="Unassembled WGS sequence"/>
</dbReference>
<feature type="region of interest" description="Disordered" evidence="1">
    <location>
        <begin position="266"/>
        <end position="287"/>
    </location>
</feature>
<sequence length="787" mass="91783">MAQLIQSGYLYKTPPKDKFKNKFADKWRLRWFKLLDNKKFTYYEDCNSAKPKGEIPLDEVEIDDIRHTLNIEKRDWVISINVASQNREYFLGANNKESMMSWFQSLKQVLKVDYILATEVASTNILSHDNITSYSDSLKRVETTGSARYIELLGSKLERIETEESTTIGPVDETNELERELIPKRDSKVSPYAMYDLDTPDNNDLVDQDNQVEGNEDFYMPMNLVNSIPVDEMEDNSDMLKNPAVLTKDPNMSYNRSNYNENYTQRHEQEQTYDENEIPQNQASPQRPDYFDFEISEQRENKELNFEREEVQNKTSYGSDIYETMSSPQADEPEIINTYDHLEDAHEHVKAIMLKLETEKLENREAKRAISKVYDDVIPYKIKPGSTSDVTSSIPVRVMRSFTEIETEDVFEPPILPPKASGLATLDELRKSIYGNFTNLLERYWIMYIFLPNKYVTKELVSIEAPVENLLKKLAKLFLRQKDLHDFNLYLVSDVHQTYECNKKIEKEFVKNDRTHRRLNNEMSFSKQGINSSKLLQLISIKEIDKRVFSDYLREKTEMSVTRRFCETWIPFVRGYFSIPDLREVASLGGYIHYIYQTTFQSKNISHDIFLPRYVRDIPECVKKCRDQSIALKDTPIETVCINFMKRMAVWPTANTLAFPIKRIGKGVLLSKQSDFLIVFANDHIGVVKADKNMDYSNFVYWWHKLDIAGFNVNMQKDVLTIKLTKPIDEGSNEFLIKSPMNKILCQLLENFFTEKTQTLTKRVSLGAMSGNVIGKELPETPNEMNM</sequence>
<dbReference type="PROSITE" id="PS50003">
    <property type="entry name" value="PH_DOMAIN"/>
    <property type="match status" value="1"/>
</dbReference>
<accession>A0AAV7K657</accession>
<dbReference type="AlphaFoldDB" id="A0AAV7K657"/>
<feature type="domain" description="PH" evidence="2">
    <location>
        <begin position="3"/>
        <end position="111"/>
    </location>
</feature>
<dbReference type="InterPro" id="IPR051707">
    <property type="entry name" value="PI-Interact_SigTrans_Reg"/>
</dbReference>
<dbReference type="InterPro" id="IPR011993">
    <property type="entry name" value="PH-like_dom_sf"/>
</dbReference>
<protein>
    <submittedName>
        <fullName evidence="3">RB2-associated-binding protein-like protein</fullName>
    </submittedName>
</protein>
<reference evidence="3 4" key="1">
    <citation type="journal article" date="2023" name="BMC Biol.">
        <title>The compact genome of the sponge Oopsacas minuta (Hexactinellida) is lacking key metazoan core genes.</title>
        <authorList>
            <person name="Santini S."/>
            <person name="Schenkelaars Q."/>
            <person name="Jourda C."/>
            <person name="Duchesne M."/>
            <person name="Belahbib H."/>
            <person name="Rocher C."/>
            <person name="Selva M."/>
            <person name="Riesgo A."/>
            <person name="Vervoort M."/>
            <person name="Leys S.P."/>
            <person name="Kodjabachian L."/>
            <person name="Le Bivic A."/>
            <person name="Borchiellini C."/>
            <person name="Claverie J.M."/>
            <person name="Renard E."/>
        </authorList>
    </citation>
    <scope>NUCLEOTIDE SEQUENCE [LARGE SCALE GENOMIC DNA]</scope>
    <source>
        <strain evidence="3">SPO-2</strain>
    </source>
</reference>
<dbReference type="PANTHER" id="PTHR14336">
    <property type="entry name" value="TANDEM PH DOMAIN CONTAINING PROTEIN"/>
    <property type="match status" value="1"/>
</dbReference>
<dbReference type="SMART" id="SM00233">
    <property type="entry name" value="PH"/>
    <property type="match status" value="1"/>
</dbReference>
<dbReference type="SUPFAM" id="SSF50729">
    <property type="entry name" value="PH domain-like"/>
    <property type="match status" value="1"/>
</dbReference>
<dbReference type="EMBL" id="JAKMXF010000133">
    <property type="protein sequence ID" value="KAI6656762.1"/>
    <property type="molecule type" value="Genomic_DNA"/>
</dbReference>
<comment type="caution">
    <text evidence="3">The sequence shown here is derived from an EMBL/GenBank/DDBJ whole genome shotgun (WGS) entry which is preliminary data.</text>
</comment>
<dbReference type="Gene3D" id="2.30.29.30">
    <property type="entry name" value="Pleckstrin-homology domain (PH domain)/Phosphotyrosine-binding domain (PTB)"/>
    <property type="match status" value="1"/>
</dbReference>
<evidence type="ECO:0000313" key="4">
    <source>
        <dbReference type="Proteomes" id="UP001165289"/>
    </source>
</evidence>
<keyword evidence="4" id="KW-1185">Reference proteome</keyword>
<evidence type="ECO:0000259" key="2">
    <source>
        <dbReference type="PROSITE" id="PS50003"/>
    </source>
</evidence>
<gene>
    <name evidence="3" type="ORF">LOD99_16065</name>
</gene>
<organism evidence="3 4">
    <name type="scientific">Oopsacas minuta</name>
    <dbReference type="NCBI Taxonomy" id="111878"/>
    <lineage>
        <taxon>Eukaryota</taxon>
        <taxon>Metazoa</taxon>
        <taxon>Porifera</taxon>
        <taxon>Hexactinellida</taxon>
        <taxon>Hexasterophora</taxon>
        <taxon>Lyssacinosida</taxon>
        <taxon>Leucopsacidae</taxon>
        <taxon>Oopsacas</taxon>
    </lineage>
</organism>